<evidence type="ECO:0000313" key="2">
    <source>
        <dbReference type="EMBL" id="KAF5961714.1"/>
    </source>
</evidence>
<keyword evidence="3" id="KW-1185">Reference proteome</keyword>
<protein>
    <recommendedName>
        <fullName evidence="1">RNase H type-1 domain-containing protein</fullName>
    </recommendedName>
</protein>
<reference evidence="2 3" key="2">
    <citation type="submission" date="2020-07" db="EMBL/GenBank/DDBJ databases">
        <title>Genome assembly of wild tea tree DASZ reveals pedigree and selection history of tea varieties.</title>
        <authorList>
            <person name="Zhang W."/>
        </authorList>
    </citation>
    <scope>NUCLEOTIDE SEQUENCE [LARGE SCALE GENOMIC DNA]</scope>
    <source>
        <strain evidence="3">cv. G240</strain>
        <tissue evidence="2">Leaf</tissue>
    </source>
</reference>
<feature type="domain" description="RNase H type-1" evidence="1">
    <location>
        <begin position="9"/>
        <end position="128"/>
    </location>
</feature>
<evidence type="ECO:0000313" key="3">
    <source>
        <dbReference type="Proteomes" id="UP000593564"/>
    </source>
</evidence>
<dbReference type="PANTHER" id="PTHR47723:SF19">
    <property type="entry name" value="POLYNUCLEOTIDYL TRANSFERASE, RIBONUCLEASE H-LIKE SUPERFAMILY PROTEIN"/>
    <property type="match status" value="1"/>
</dbReference>
<sequence length="164" mass="18236">MTDWVKIDVDGVVAKQSGQAAYGGLIRSAQGKWLSGFRHQVGSSSILVAKLWGIWKGLQLAWMHGHRRVILETDSAEAFQAIQKATPLHPQFNICQELWDLLHQDWECDVQLIWREANGCADILAKEALGMATQSEILFVEPPSLALALVFDLQETGSSRVVQL</sequence>
<dbReference type="InterPro" id="IPR044730">
    <property type="entry name" value="RNase_H-like_dom_plant"/>
</dbReference>
<accession>A0A7J7IBB5</accession>
<dbReference type="EMBL" id="JACBKZ010000001">
    <property type="protein sequence ID" value="KAF5961714.1"/>
    <property type="molecule type" value="Genomic_DNA"/>
</dbReference>
<dbReference type="InterPro" id="IPR012337">
    <property type="entry name" value="RNaseH-like_sf"/>
</dbReference>
<dbReference type="InterPro" id="IPR036397">
    <property type="entry name" value="RNaseH_sf"/>
</dbReference>
<comment type="caution">
    <text evidence="2">The sequence shown here is derived from an EMBL/GenBank/DDBJ whole genome shotgun (WGS) entry which is preliminary data.</text>
</comment>
<dbReference type="Proteomes" id="UP000593564">
    <property type="component" value="Unassembled WGS sequence"/>
</dbReference>
<dbReference type="GO" id="GO:0003676">
    <property type="term" value="F:nucleic acid binding"/>
    <property type="evidence" value="ECO:0007669"/>
    <property type="project" value="InterPro"/>
</dbReference>
<dbReference type="CDD" id="cd06222">
    <property type="entry name" value="RNase_H_like"/>
    <property type="match status" value="1"/>
</dbReference>
<name>A0A7J7IBB5_CAMSI</name>
<evidence type="ECO:0000259" key="1">
    <source>
        <dbReference type="Pfam" id="PF13456"/>
    </source>
</evidence>
<reference evidence="3" key="1">
    <citation type="journal article" date="2020" name="Nat. Commun.">
        <title>Genome assembly of wild tea tree DASZ reveals pedigree and selection history of tea varieties.</title>
        <authorList>
            <person name="Zhang W."/>
            <person name="Zhang Y."/>
            <person name="Qiu H."/>
            <person name="Guo Y."/>
            <person name="Wan H."/>
            <person name="Zhang X."/>
            <person name="Scossa F."/>
            <person name="Alseekh S."/>
            <person name="Zhang Q."/>
            <person name="Wang P."/>
            <person name="Xu L."/>
            <person name="Schmidt M.H."/>
            <person name="Jia X."/>
            <person name="Li D."/>
            <person name="Zhu A."/>
            <person name="Guo F."/>
            <person name="Chen W."/>
            <person name="Ni D."/>
            <person name="Usadel B."/>
            <person name="Fernie A.R."/>
            <person name="Wen W."/>
        </authorList>
    </citation>
    <scope>NUCLEOTIDE SEQUENCE [LARGE SCALE GENOMIC DNA]</scope>
    <source>
        <strain evidence="3">cv. G240</strain>
    </source>
</reference>
<proteinExistence type="predicted"/>
<gene>
    <name evidence="2" type="ORF">HYC85_002923</name>
</gene>
<organism evidence="2 3">
    <name type="scientific">Camellia sinensis</name>
    <name type="common">Tea plant</name>
    <name type="synonym">Thea sinensis</name>
    <dbReference type="NCBI Taxonomy" id="4442"/>
    <lineage>
        <taxon>Eukaryota</taxon>
        <taxon>Viridiplantae</taxon>
        <taxon>Streptophyta</taxon>
        <taxon>Embryophyta</taxon>
        <taxon>Tracheophyta</taxon>
        <taxon>Spermatophyta</taxon>
        <taxon>Magnoliopsida</taxon>
        <taxon>eudicotyledons</taxon>
        <taxon>Gunneridae</taxon>
        <taxon>Pentapetalae</taxon>
        <taxon>asterids</taxon>
        <taxon>Ericales</taxon>
        <taxon>Theaceae</taxon>
        <taxon>Camellia</taxon>
    </lineage>
</organism>
<dbReference type="InterPro" id="IPR053151">
    <property type="entry name" value="RNase_H-like"/>
</dbReference>
<dbReference type="SUPFAM" id="SSF53098">
    <property type="entry name" value="Ribonuclease H-like"/>
    <property type="match status" value="1"/>
</dbReference>
<dbReference type="AlphaFoldDB" id="A0A7J7IBB5"/>
<dbReference type="Pfam" id="PF13456">
    <property type="entry name" value="RVT_3"/>
    <property type="match status" value="1"/>
</dbReference>
<dbReference type="Gene3D" id="3.30.420.10">
    <property type="entry name" value="Ribonuclease H-like superfamily/Ribonuclease H"/>
    <property type="match status" value="1"/>
</dbReference>
<dbReference type="PANTHER" id="PTHR47723">
    <property type="entry name" value="OS05G0353850 PROTEIN"/>
    <property type="match status" value="1"/>
</dbReference>
<dbReference type="InterPro" id="IPR002156">
    <property type="entry name" value="RNaseH_domain"/>
</dbReference>
<dbReference type="GO" id="GO:0004523">
    <property type="term" value="F:RNA-DNA hybrid ribonuclease activity"/>
    <property type="evidence" value="ECO:0007669"/>
    <property type="project" value="InterPro"/>
</dbReference>